<accession>A0A087TBS9</accession>
<keyword evidence="2" id="KW-1185">Reference proteome</keyword>
<evidence type="ECO:0000313" key="1">
    <source>
        <dbReference type="EMBL" id="KFM62568.1"/>
    </source>
</evidence>
<dbReference type="EMBL" id="KK114495">
    <property type="protein sequence ID" value="KFM62568.1"/>
    <property type="molecule type" value="Genomic_DNA"/>
</dbReference>
<dbReference type="Proteomes" id="UP000054359">
    <property type="component" value="Unassembled WGS sequence"/>
</dbReference>
<dbReference type="AlphaFoldDB" id="A0A087TBS9"/>
<gene>
    <name evidence="1" type="ORF">X975_06646</name>
</gene>
<reference evidence="1 2" key="1">
    <citation type="submission" date="2013-11" db="EMBL/GenBank/DDBJ databases">
        <title>Genome sequencing of Stegodyphus mimosarum.</title>
        <authorList>
            <person name="Bechsgaard J."/>
        </authorList>
    </citation>
    <scope>NUCLEOTIDE SEQUENCE [LARGE SCALE GENOMIC DNA]</scope>
</reference>
<organism evidence="1 2">
    <name type="scientific">Stegodyphus mimosarum</name>
    <name type="common">African social velvet spider</name>
    <dbReference type="NCBI Taxonomy" id="407821"/>
    <lineage>
        <taxon>Eukaryota</taxon>
        <taxon>Metazoa</taxon>
        <taxon>Ecdysozoa</taxon>
        <taxon>Arthropoda</taxon>
        <taxon>Chelicerata</taxon>
        <taxon>Arachnida</taxon>
        <taxon>Araneae</taxon>
        <taxon>Araneomorphae</taxon>
        <taxon>Entelegynae</taxon>
        <taxon>Eresoidea</taxon>
        <taxon>Eresidae</taxon>
        <taxon>Stegodyphus</taxon>
    </lineage>
</organism>
<evidence type="ECO:0000313" key="2">
    <source>
        <dbReference type="Proteomes" id="UP000054359"/>
    </source>
</evidence>
<protein>
    <submittedName>
        <fullName evidence="1">Uncharacterized protein</fullName>
    </submittedName>
</protein>
<dbReference type="OrthoDB" id="5976067at2759"/>
<proteinExistence type="predicted"/>
<name>A0A087TBS9_STEMI</name>
<feature type="non-terminal residue" evidence="1">
    <location>
        <position position="249"/>
    </location>
</feature>
<sequence>MEHFSDNLNSDHCKIKSQQDLNESVQLNKNINPILSSYAKSIFCCGDEPTDDSNSDNDSFSFILPAKSGNNDKPFLQCQKYFNDEKSFSDSDSAMLHFVFDDEMTSSEDESVIFSNSYENFQCEYIQHFDDATKECFDRSRINFLNNGYTDNYTERKSCFQGYINPCFEDDMLCSFGVPYYIQKINEEWNCMMQDIEGHPRQASRVSFAPLPNLVTVHCIEQEDNAQIDTFELDRIRFRHRINELNSKL</sequence>